<feature type="region of interest" description="Disordered" evidence="1">
    <location>
        <begin position="296"/>
        <end position="326"/>
    </location>
</feature>
<dbReference type="Pfam" id="PF09754">
    <property type="entry name" value="PAC2"/>
    <property type="match status" value="1"/>
</dbReference>
<keyword evidence="3" id="KW-1185">Reference proteome</keyword>
<dbReference type="InterPro" id="IPR038389">
    <property type="entry name" value="PSMG2_sf"/>
</dbReference>
<reference evidence="2 3" key="1">
    <citation type="submission" date="2019-11" db="EMBL/GenBank/DDBJ databases">
        <authorList>
            <person name="He Y."/>
        </authorList>
    </citation>
    <scope>NUCLEOTIDE SEQUENCE [LARGE SCALE GENOMIC DNA]</scope>
    <source>
        <strain evidence="2 3">SCSIO 58843</strain>
    </source>
</reference>
<feature type="compositionally biased region" description="Basic and acidic residues" evidence="1">
    <location>
        <begin position="315"/>
        <end position="326"/>
    </location>
</feature>
<dbReference type="AlphaFoldDB" id="A0A5Q2RI14"/>
<evidence type="ECO:0000256" key="1">
    <source>
        <dbReference type="SAM" id="MobiDB-lite"/>
    </source>
</evidence>
<sequence>MSRSMRSSVNRSMRREMSGCGPEPSSMSSMSPRSLRTQPIRWTRMDQLVWHERPTLRRPVLLVAFEGWSDAGDAASSTVEFLAERWSARAVASIDAEEFFDFTETRPRAVLDDEGNRRIEWPRNDLMAATVPGLEHDVLLLVGTEPQMRWRTFCRQITTAAESLGVSYVLTLGALLAEVPHTRETSIMASSQDDGLQARFGLEASRYEGPTGITSVVHQACLDAGIPSAGLWAAVPSYVPGAPSPKATLALVERTTAMLGTAVPASDLEIASAAYERQLDELVSEDEETAGYVEQLERRYDSDDEGTGAESLIDEVERFLRDQPGD</sequence>
<dbReference type="KEGG" id="atq:GH723_15710"/>
<feature type="compositionally biased region" description="Low complexity" evidence="1">
    <location>
        <begin position="18"/>
        <end position="34"/>
    </location>
</feature>
<feature type="compositionally biased region" description="Low complexity" evidence="1">
    <location>
        <begin position="1"/>
        <end position="11"/>
    </location>
</feature>
<organism evidence="2 3">
    <name type="scientific">Actinomarinicola tropica</name>
    <dbReference type="NCBI Taxonomy" id="2789776"/>
    <lineage>
        <taxon>Bacteria</taxon>
        <taxon>Bacillati</taxon>
        <taxon>Actinomycetota</taxon>
        <taxon>Acidimicrobiia</taxon>
        <taxon>Acidimicrobiales</taxon>
        <taxon>Iamiaceae</taxon>
        <taxon>Actinomarinicola</taxon>
    </lineage>
</organism>
<evidence type="ECO:0000313" key="3">
    <source>
        <dbReference type="Proteomes" id="UP000334019"/>
    </source>
</evidence>
<dbReference type="PIRSF" id="PIRSF028754">
    <property type="entry name" value="UCP028754"/>
    <property type="match status" value="1"/>
</dbReference>
<evidence type="ECO:0000313" key="2">
    <source>
        <dbReference type="EMBL" id="QGG96429.1"/>
    </source>
</evidence>
<dbReference type="InterPro" id="IPR019151">
    <property type="entry name" value="Proteasome_assmbl_chaperone_2"/>
</dbReference>
<dbReference type="Gene3D" id="3.40.50.10900">
    <property type="entry name" value="PAC-like subunit"/>
    <property type="match status" value="1"/>
</dbReference>
<protein>
    <submittedName>
        <fullName evidence="2">PAC2 family protein</fullName>
    </submittedName>
</protein>
<dbReference type="Proteomes" id="UP000334019">
    <property type="component" value="Chromosome"/>
</dbReference>
<proteinExistence type="predicted"/>
<feature type="region of interest" description="Disordered" evidence="1">
    <location>
        <begin position="1"/>
        <end position="34"/>
    </location>
</feature>
<dbReference type="InterPro" id="IPR008492">
    <property type="entry name" value="Rv2714-like"/>
</dbReference>
<name>A0A5Q2RI14_9ACTN</name>
<gene>
    <name evidence="2" type="ORF">GH723_15710</name>
</gene>
<dbReference type="SUPFAM" id="SSF159659">
    <property type="entry name" value="Cgl1923-like"/>
    <property type="match status" value="1"/>
</dbReference>
<accession>A0A5Q2RI14</accession>
<dbReference type="EMBL" id="CP045851">
    <property type="protein sequence ID" value="QGG96429.1"/>
    <property type="molecule type" value="Genomic_DNA"/>
</dbReference>